<name>B4RIB9_PHEZH</name>
<dbReference type="GO" id="GO:0003677">
    <property type="term" value="F:DNA binding"/>
    <property type="evidence" value="ECO:0007669"/>
    <property type="project" value="UniProtKB-KW"/>
</dbReference>
<evidence type="ECO:0000259" key="6">
    <source>
        <dbReference type="Pfam" id="PF04542"/>
    </source>
</evidence>
<dbReference type="InterPro" id="IPR007627">
    <property type="entry name" value="RNA_pol_sigma70_r2"/>
</dbReference>
<dbReference type="InterPro" id="IPR036388">
    <property type="entry name" value="WH-like_DNA-bd_sf"/>
</dbReference>
<dbReference type="Gene3D" id="1.10.10.10">
    <property type="entry name" value="Winged helix-like DNA-binding domain superfamily/Winged helix DNA-binding domain"/>
    <property type="match status" value="1"/>
</dbReference>
<dbReference type="InterPro" id="IPR013324">
    <property type="entry name" value="RNA_pol_sigma_r3/r4-like"/>
</dbReference>
<evidence type="ECO:0000256" key="4">
    <source>
        <dbReference type="ARBA" id="ARBA00023125"/>
    </source>
</evidence>
<feature type="domain" description="RNA polymerase sigma factor 70 region 4 type 2" evidence="7">
    <location>
        <begin position="159"/>
        <end position="211"/>
    </location>
</feature>
<evidence type="ECO:0000256" key="1">
    <source>
        <dbReference type="ARBA" id="ARBA00010641"/>
    </source>
</evidence>
<dbReference type="NCBIfam" id="TIGR02937">
    <property type="entry name" value="sigma70-ECF"/>
    <property type="match status" value="1"/>
</dbReference>
<dbReference type="InterPro" id="IPR013325">
    <property type="entry name" value="RNA_pol_sigma_r2"/>
</dbReference>
<keyword evidence="2" id="KW-0805">Transcription regulation</keyword>
<dbReference type="InterPro" id="IPR013249">
    <property type="entry name" value="RNA_pol_sigma70_r4_t2"/>
</dbReference>
<dbReference type="InterPro" id="IPR039425">
    <property type="entry name" value="RNA_pol_sigma-70-like"/>
</dbReference>
<protein>
    <submittedName>
        <fullName evidence="8">RNA polymerase sigma-70 factor, ECF subfamily</fullName>
    </submittedName>
</protein>
<keyword evidence="9" id="KW-1185">Reference proteome</keyword>
<feature type="domain" description="RNA polymerase sigma-70 region 2" evidence="6">
    <location>
        <begin position="68"/>
        <end position="129"/>
    </location>
</feature>
<keyword evidence="4" id="KW-0238">DNA-binding</keyword>
<dbReference type="InterPro" id="IPR014284">
    <property type="entry name" value="RNA_pol_sigma-70_dom"/>
</dbReference>
<proteinExistence type="inferred from homology"/>
<gene>
    <name evidence="8" type="ordered locus">PHZ_p0151</name>
</gene>
<geneLocation type="plasmid" evidence="9">
    <name>pHLK1</name>
</geneLocation>
<evidence type="ECO:0000313" key="9">
    <source>
        <dbReference type="Proteomes" id="UP000001868"/>
    </source>
</evidence>
<dbReference type="KEGG" id="pzu:PHZ_p0151"/>
<dbReference type="SUPFAM" id="SSF88946">
    <property type="entry name" value="Sigma2 domain of RNA polymerase sigma factors"/>
    <property type="match status" value="1"/>
</dbReference>
<dbReference type="GO" id="GO:0006352">
    <property type="term" value="P:DNA-templated transcription initiation"/>
    <property type="evidence" value="ECO:0007669"/>
    <property type="project" value="InterPro"/>
</dbReference>
<dbReference type="GO" id="GO:0016987">
    <property type="term" value="F:sigma factor activity"/>
    <property type="evidence" value="ECO:0007669"/>
    <property type="project" value="UniProtKB-KW"/>
</dbReference>
<dbReference type="Pfam" id="PF08281">
    <property type="entry name" value="Sigma70_r4_2"/>
    <property type="match status" value="1"/>
</dbReference>
<keyword evidence="8" id="KW-0614">Plasmid</keyword>
<dbReference type="Proteomes" id="UP000001868">
    <property type="component" value="Plasmid pHLK1"/>
</dbReference>
<dbReference type="HOGENOM" id="CLU_1160235_0_0_5"/>
<dbReference type="PANTHER" id="PTHR43133:SF52">
    <property type="entry name" value="ECF RNA POLYMERASE SIGMA FACTOR SIGL"/>
    <property type="match status" value="1"/>
</dbReference>
<dbReference type="Gene3D" id="1.10.1740.10">
    <property type="match status" value="1"/>
</dbReference>
<evidence type="ECO:0000259" key="7">
    <source>
        <dbReference type="Pfam" id="PF08281"/>
    </source>
</evidence>
<evidence type="ECO:0000256" key="3">
    <source>
        <dbReference type="ARBA" id="ARBA00023082"/>
    </source>
</evidence>
<evidence type="ECO:0000256" key="5">
    <source>
        <dbReference type="ARBA" id="ARBA00023163"/>
    </source>
</evidence>
<accession>B4RIB9</accession>
<dbReference type="Pfam" id="PF04542">
    <property type="entry name" value="Sigma70_r2"/>
    <property type="match status" value="1"/>
</dbReference>
<comment type="similarity">
    <text evidence="1">Belongs to the sigma-70 factor family. ECF subfamily.</text>
</comment>
<reference evidence="8 9" key="1">
    <citation type="journal article" date="2008" name="BMC Genomics">
        <title>Complete genome of Phenylobacterium zucineum - a novel facultative intracellular bacterium isolated from human erythroleukemia cell line K562.</title>
        <authorList>
            <person name="Luo Y."/>
            <person name="Xu X."/>
            <person name="Ding Z."/>
            <person name="Liu Z."/>
            <person name="Zhang B."/>
            <person name="Yan Z."/>
            <person name="Sun J."/>
            <person name="Hu S."/>
            <person name="Hu X."/>
        </authorList>
    </citation>
    <scope>NUCLEOTIDE SEQUENCE [LARGE SCALE GENOMIC DNA]</scope>
    <source>
        <strain evidence="8 9">HLK1</strain>
        <plasmid evidence="9">Plasmid pHLK1</plasmid>
    </source>
</reference>
<dbReference type="AlphaFoldDB" id="B4RIB9"/>
<dbReference type="eggNOG" id="COG1595">
    <property type="taxonomic scope" value="Bacteria"/>
</dbReference>
<evidence type="ECO:0000313" key="8">
    <source>
        <dbReference type="EMBL" id="ACG80094.1"/>
    </source>
</evidence>
<evidence type="ECO:0000256" key="2">
    <source>
        <dbReference type="ARBA" id="ARBA00023015"/>
    </source>
</evidence>
<sequence length="239" mass="26606">MIPIKETSPFSVEISRRTDRGTSRMLHAAASQFDNAGRAETLQPWESFSGLSDTQGGAPDLALQLAAERPRQLRFLRSRLPCLQDAEDAWQDAAIKFLQHAETLGAVQRPQAWMGVSLRRLVVDRYRRDAVRRRTLEALAVQPAPDAADDEADLVAPSDCLKAALGALKPEYRQILGETYLEDRPLKEVARRLELTANNAAVRLHRARGALRQAMAETCQACPLADCWAKTRAEKLLQP</sequence>
<organism evidence="8 9">
    <name type="scientific">Phenylobacterium zucineum (strain HLK1)</name>
    <dbReference type="NCBI Taxonomy" id="450851"/>
    <lineage>
        <taxon>Bacteria</taxon>
        <taxon>Pseudomonadati</taxon>
        <taxon>Pseudomonadota</taxon>
        <taxon>Alphaproteobacteria</taxon>
        <taxon>Caulobacterales</taxon>
        <taxon>Caulobacteraceae</taxon>
        <taxon>Phenylobacterium</taxon>
    </lineage>
</organism>
<keyword evidence="5" id="KW-0804">Transcription</keyword>
<keyword evidence="3" id="KW-0731">Sigma factor</keyword>
<dbReference type="PANTHER" id="PTHR43133">
    <property type="entry name" value="RNA POLYMERASE ECF-TYPE SIGMA FACTO"/>
    <property type="match status" value="1"/>
</dbReference>
<dbReference type="EMBL" id="CP000748">
    <property type="protein sequence ID" value="ACG80094.1"/>
    <property type="molecule type" value="Genomic_DNA"/>
</dbReference>
<dbReference type="SUPFAM" id="SSF88659">
    <property type="entry name" value="Sigma3 and sigma4 domains of RNA polymerase sigma factors"/>
    <property type="match status" value="1"/>
</dbReference>